<organism evidence="2 3">
    <name type="scientific">Blastomyces gilchristii (strain SLH14081)</name>
    <name type="common">Blastomyces dermatitidis</name>
    <dbReference type="NCBI Taxonomy" id="559298"/>
    <lineage>
        <taxon>Eukaryota</taxon>
        <taxon>Fungi</taxon>
        <taxon>Dikarya</taxon>
        <taxon>Ascomycota</taxon>
        <taxon>Pezizomycotina</taxon>
        <taxon>Eurotiomycetes</taxon>
        <taxon>Eurotiomycetidae</taxon>
        <taxon>Onygenales</taxon>
        <taxon>Ajellomycetaceae</taxon>
        <taxon>Blastomyces</taxon>
    </lineage>
</organism>
<evidence type="ECO:0000313" key="3">
    <source>
        <dbReference type="Proteomes" id="UP000002038"/>
    </source>
</evidence>
<dbReference type="AlphaFoldDB" id="A0A179UBD4"/>
<evidence type="ECO:0000256" key="1">
    <source>
        <dbReference type="SAM" id="MobiDB-lite"/>
    </source>
</evidence>
<evidence type="ECO:0000313" key="2">
    <source>
        <dbReference type="EMBL" id="OAT04589.1"/>
    </source>
</evidence>
<keyword evidence="3" id="KW-1185">Reference proteome</keyword>
<feature type="compositionally biased region" description="Low complexity" evidence="1">
    <location>
        <begin position="34"/>
        <end position="65"/>
    </location>
</feature>
<dbReference type="RefSeq" id="XP_031576261.1">
    <property type="nucleotide sequence ID" value="XM_031724280.1"/>
</dbReference>
<dbReference type="GeneID" id="42528468"/>
<sequence>MGGDGRNCKKMDGAIERSGAHKEKQDRQDRRTVTTRLLLAATSTEPSPAPALSQRQQQQQQQRLQ</sequence>
<reference evidence="3" key="1">
    <citation type="journal article" date="2015" name="PLoS Genet.">
        <title>The dynamic genome and transcriptome of the human fungal pathogen Blastomyces and close relative Emmonsia.</title>
        <authorList>
            <person name="Munoz J.F."/>
            <person name="Gauthier G.M."/>
            <person name="Desjardins C.A."/>
            <person name="Gallo J.E."/>
            <person name="Holder J."/>
            <person name="Sullivan T.D."/>
            <person name="Marty A.J."/>
            <person name="Carmen J.C."/>
            <person name="Chen Z."/>
            <person name="Ding L."/>
            <person name="Gujja S."/>
            <person name="Magrini V."/>
            <person name="Misas E."/>
            <person name="Mitreva M."/>
            <person name="Priest M."/>
            <person name="Saif S."/>
            <person name="Whiston E.A."/>
            <person name="Young S."/>
            <person name="Zeng Q."/>
            <person name="Goldman W.E."/>
            <person name="Mardis E.R."/>
            <person name="Taylor J.W."/>
            <person name="McEwen J.G."/>
            <person name="Clay O.K."/>
            <person name="Klein B.S."/>
            <person name="Cuomo C.A."/>
        </authorList>
    </citation>
    <scope>NUCLEOTIDE SEQUENCE [LARGE SCALE GENOMIC DNA]</scope>
    <source>
        <strain evidence="3">SLH14081</strain>
    </source>
</reference>
<dbReference type="Proteomes" id="UP000002038">
    <property type="component" value="Unassembled WGS sequence"/>
</dbReference>
<protein>
    <submittedName>
        <fullName evidence="2">Uncharacterized protein</fullName>
    </submittedName>
</protein>
<accession>A0A179UBD4</accession>
<name>A0A179UBD4_BLAGS</name>
<dbReference type="KEGG" id="bgh:BDBG_16296"/>
<dbReference type="OrthoDB" id="3886346at2759"/>
<gene>
    <name evidence="2" type="ORF">BDBG_16296</name>
</gene>
<feature type="compositionally biased region" description="Basic and acidic residues" evidence="1">
    <location>
        <begin position="1"/>
        <end position="32"/>
    </location>
</feature>
<dbReference type="VEuPathDB" id="FungiDB:BDBG_16296"/>
<feature type="region of interest" description="Disordered" evidence="1">
    <location>
        <begin position="1"/>
        <end position="65"/>
    </location>
</feature>
<proteinExistence type="predicted"/>
<dbReference type="EMBL" id="GG657449">
    <property type="protein sequence ID" value="OAT04589.1"/>
    <property type="molecule type" value="Genomic_DNA"/>
</dbReference>